<feature type="domain" description="Gcp-like" evidence="2">
    <location>
        <begin position="22"/>
        <end position="143"/>
    </location>
</feature>
<dbReference type="CDD" id="cd24032">
    <property type="entry name" value="ASKHA_NBD_TsaB"/>
    <property type="match status" value="1"/>
</dbReference>
<dbReference type="OrthoDB" id="9809995at2"/>
<dbReference type="PANTHER" id="PTHR11735:SF11">
    <property type="entry name" value="TRNA THREONYLCARBAMOYLADENOSINE BIOSYNTHESIS PROTEIN TSAB"/>
    <property type="match status" value="1"/>
</dbReference>
<protein>
    <submittedName>
        <fullName evidence="3">tRNA (Adenosine(37)-N6)-threonylcarbamoyltransferase complex dimerization subunit type 1 TsaB</fullName>
    </submittedName>
</protein>
<dbReference type="GO" id="GO:0016740">
    <property type="term" value="F:transferase activity"/>
    <property type="evidence" value="ECO:0007669"/>
    <property type="project" value="UniProtKB-KW"/>
</dbReference>
<gene>
    <name evidence="3" type="primary">tsaB</name>
    <name evidence="3" type="ORF">DF222_05285</name>
</gene>
<dbReference type="InterPro" id="IPR022496">
    <property type="entry name" value="T6A_TsaB"/>
</dbReference>
<dbReference type="PANTHER" id="PTHR11735">
    <property type="entry name" value="TRNA N6-ADENOSINE THREONYLCARBAMOYLTRANSFERASE"/>
    <property type="match status" value="1"/>
</dbReference>
<name>A0A2U1T6W9_9CORY</name>
<accession>A0A2U1T6W9</accession>
<dbReference type="AlphaFoldDB" id="A0A2U1T6W9"/>
<dbReference type="Proteomes" id="UP000244989">
    <property type="component" value="Unassembled WGS sequence"/>
</dbReference>
<comment type="caution">
    <text evidence="3">The sequence shown here is derived from an EMBL/GenBank/DDBJ whole genome shotgun (WGS) entry which is preliminary data.</text>
</comment>
<dbReference type="InterPro" id="IPR000905">
    <property type="entry name" value="Gcp-like_dom"/>
</dbReference>
<evidence type="ECO:0000313" key="3">
    <source>
        <dbReference type="EMBL" id="PWC01747.1"/>
    </source>
</evidence>
<dbReference type="KEGG" id="cyz:C3B44_02200"/>
<proteinExistence type="predicted"/>
<dbReference type="EMBL" id="QEEZ01000008">
    <property type="protein sequence ID" value="PWC01747.1"/>
    <property type="molecule type" value="Genomic_DNA"/>
</dbReference>
<feature type="region of interest" description="Disordered" evidence="1">
    <location>
        <begin position="191"/>
        <end position="224"/>
    </location>
</feature>
<keyword evidence="3" id="KW-0808">Transferase</keyword>
<keyword evidence="4" id="KW-1185">Reference proteome</keyword>
<dbReference type="Pfam" id="PF00814">
    <property type="entry name" value="TsaD"/>
    <property type="match status" value="1"/>
</dbReference>
<sequence>MLILALDTATTDLVTGLVDTEISAAYDAVVPGTRGHNEQLMPTIMALLDDHATTLADLDGIVVGHGPGPFTGLRVGMVTAQALGQALRIPVHGVSSLDAIATRHSADNLLVTTDARRREVYWASYQAGRRSAGPGVVRPENLEPPHPVDAVVVPQRLVVKLPSHLQDLETVELSPRAAGLVAVADLAQAPEPLSPEYLRRPDAVPPPEPKRSAALPPLKKEARP</sequence>
<evidence type="ECO:0000256" key="1">
    <source>
        <dbReference type="SAM" id="MobiDB-lite"/>
    </source>
</evidence>
<dbReference type="RefSeq" id="WP_108430925.1">
    <property type="nucleotide sequence ID" value="NZ_CP026947.1"/>
</dbReference>
<evidence type="ECO:0000313" key="4">
    <source>
        <dbReference type="Proteomes" id="UP000244989"/>
    </source>
</evidence>
<dbReference type="Gene3D" id="3.30.420.40">
    <property type="match status" value="2"/>
</dbReference>
<dbReference type="NCBIfam" id="TIGR03725">
    <property type="entry name" value="T6A_YeaZ"/>
    <property type="match status" value="1"/>
</dbReference>
<dbReference type="GO" id="GO:0005829">
    <property type="term" value="C:cytosol"/>
    <property type="evidence" value="ECO:0007669"/>
    <property type="project" value="TreeGrafter"/>
</dbReference>
<evidence type="ECO:0000259" key="2">
    <source>
        <dbReference type="Pfam" id="PF00814"/>
    </source>
</evidence>
<dbReference type="InterPro" id="IPR043129">
    <property type="entry name" value="ATPase_NBD"/>
</dbReference>
<dbReference type="SUPFAM" id="SSF53067">
    <property type="entry name" value="Actin-like ATPase domain"/>
    <property type="match status" value="2"/>
</dbReference>
<reference evidence="4" key="1">
    <citation type="submission" date="2018-04" db="EMBL/GenBank/DDBJ databases">
        <authorList>
            <person name="Liu S."/>
            <person name="Wang Z."/>
            <person name="Li J."/>
        </authorList>
    </citation>
    <scope>NUCLEOTIDE SEQUENCE [LARGE SCALE GENOMIC DNA]</scope>
    <source>
        <strain evidence="4">2189</strain>
    </source>
</reference>
<organism evidence="3 4">
    <name type="scientific">Corynebacterium yudongzhengii</name>
    <dbReference type="NCBI Taxonomy" id="2080740"/>
    <lineage>
        <taxon>Bacteria</taxon>
        <taxon>Bacillati</taxon>
        <taxon>Actinomycetota</taxon>
        <taxon>Actinomycetes</taxon>
        <taxon>Mycobacteriales</taxon>
        <taxon>Corynebacteriaceae</taxon>
        <taxon>Corynebacterium</taxon>
    </lineage>
</organism>
<dbReference type="GO" id="GO:0002949">
    <property type="term" value="P:tRNA threonylcarbamoyladenosine modification"/>
    <property type="evidence" value="ECO:0007669"/>
    <property type="project" value="InterPro"/>
</dbReference>